<dbReference type="PRINTS" id="PR00455">
    <property type="entry name" value="HTHTETR"/>
</dbReference>
<evidence type="ECO:0000256" key="3">
    <source>
        <dbReference type="PROSITE-ProRule" id="PRU00335"/>
    </source>
</evidence>
<dbReference type="Pfam" id="PF00440">
    <property type="entry name" value="TetR_N"/>
    <property type="match status" value="1"/>
</dbReference>
<dbReference type="RefSeq" id="WP_248737842.1">
    <property type="nucleotide sequence ID" value="NZ_CALBWS010000056.1"/>
</dbReference>
<dbReference type="PROSITE" id="PS50977">
    <property type="entry name" value="HTH_TETR_2"/>
    <property type="match status" value="1"/>
</dbReference>
<keyword evidence="6" id="KW-1185">Reference proteome</keyword>
<dbReference type="EMBL" id="CALBWS010000056">
    <property type="protein sequence ID" value="CAH2717628.1"/>
    <property type="molecule type" value="Genomic_DNA"/>
</dbReference>
<dbReference type="InterPro" id="IPR036271">
    <property type="entry name" value="Tet_transcr_reg_TetR-rel_C_sf"/>
</dbReference>
<feature type="DNA-binding region" description="H-T-H motif" evidence="3">
    <location>
        <begin position="32"/>
        <end position="51"/>
    </location>
</feature>
<evidence type="ECO:0000313" key="6">
    <source>
        <dbReference type="Proteomes" id="UP000838308"/>
    </source>
</evidence>
<reference evidence="5" key="1">
    <citation type="submission" date="2022-04" db="EMBL/GenBank/DDBJ databases">
        <authorList>
            <person name="Criscuolo A."/>
        </authorList>
    </citation>
    <scope>NUCLEOTIDE SEQUENCE</scope>
    <source>
        <strain evidence="5">CIP111895</strain>
    </source>
</reference>
<dbReference type="InterPro" id="IPR001647">
    <property type="entry name" value="HTH_TetR"/>
</dbReference>
<dbReference type="Proteomes" id="UP000838308">
    <property type="component" value="Unassembled WGS sequence"/>
</dbReference>
<evidence type="ECO:0000259" key="4">
    <source>
        <dbReference type="PROSITE" id="PS50977"/>
    </source>
</evidence>
<dbReference type="SUPFAM" id="SSF48498">
    <property type="entry name" value="Tetracyclin repressor-like, C-terminal domain"/>
    <property type="match status" value="1"/>
</dbReference>
<dbReference type="PANTHER" id="PTHR43479">
    <property type="entry name" value="ACREF/ENVCD OPERON REPRESSOR-RELATED"/>
    <property type="match status" value="1"/>
</dbReference>
<evidence type="ECO:0000256" key="2">
    <source>
        <dbReference type="ARBA" id="ARBA00023125"/>
    </source>
</evidence>
<dbReference type="PANTHER" id="PTHR43479:SF8">
    <property type="entry name" value="TRANSCRIPTIONAL REGULATOR, TETR FAMILY"/>
    <property type="match status" value="1"/>
</dbReference>
<dbReference type="Gene3D" id="1.10.357.10">
    <property type="entry name" value="Tetracycline Repressor, domain 2"/>
    <property type="match status" value="1"/>
</dbReference>
<comment type="caution">
    <text evidence="5">The sequence shown here is derived from an EMBL/GenBank/DDBJ whole genome shotgun (WGS) entry which is preliminary data.</text>
</comment>
<organism evidence="5 6">
    <name type="scientific">Neobacillus rhizosphaerae</name>
    <dbReference type="NCBI Taxonomy" id="2880965"/>
    <lineage>
        <taxon>Bacteria</taxon>
        <taxon>Bacillati</taxon>
        <taxon>Bacillota</taxon>
        <taxon>Bacilli</taxon>
        <taxon>Bacillales</taxon>
        <taxon>Bacillaceae</taxon>
        <taxon>Neobacillus</taxon>
    </lineage>
</organism>
<gene>
    <name evidence="5" type="ORF">BACCIP111895_04844</name>
</gene>
<proteinExistence type="predicted"/>
<name>A0ABN8KZ36_9BACI</name>
<dbReference type="InterPro" id="IPR050624">
    <property type="entry name" value="HTH-type_Tx_Regulator"/>
</dbReference>
<dbReference type="InterPro" id="IPR009057">
    <property type="entry name" value="Homeodomain-like_sf"/>
</dbReference>
<accession>A0ABN8KZ36</accession>
<keyword evidence="2 3" id="KW-0238">DNA-binding</keyword>
<keyword evidence="1" id="KW-0678">Repressor</keyword>
<feature type="domain" description="HTH tetR-type" evidence="4">
    <location>
        <begin position="9"/>
        <end position="69"/>
    </location>
</feature>
<evidence type="ECO:0000256" key="1">
    <source>
        <dbReference type="ARBA" id="ARBA00022491"/>
    </source>
</evidence>
<protein>
    <recommendedName>
        <fullName evidence="4">HTH tetR-type domain-containing protein</fullName>
    </recommendedName>
</protein>
<sequence>MARDPNQAKKSRESIMNSAISEFARVGFHQAKISDIVANAGFSQRTFYIYFKNKEALYMEILENWKNKLIQQFIIGKNDPNVQITVRRRWEEIFKFMAYNPDYTRAVYYMNPYIEEIRKDILNSLIQTMTSGQENKYLRKDISIGILAESTLATIESLSLRYVLNGKESSIFLAEQLSDIYLNGVFKKS</sequence>
<dbReference type="SUPFAM" id="SSF46689">
    <property type="entry name" value="Homeodomain-like"/>
    <property type="match status" value="1"/>
</dbReference>
<evidence type="ECO:0000313" key="5">
    <source>
        <dbReference type="EMBL" id="CAH2717628.1"/>
    </source>
</evidence>